<reference evidence="1 2" key="1">
    <citation type="journal article" date="2014" name="Science">
        <title>Plant genetics. Early allopolyploid evolution in the post-Neolithic Brassica napus oilseed genome.</title>
        <authorList>
            <person name="Chalhoub B."/>
            <person name="Denoeud F."/>
            <person name="Liu S."/>
            <person name="Parkin I.A."/>
            <person name="Tang H."/>
            <person name="Wang X."/>
            <person name="Chiquet J."/>
            <person name="Belcram H."/>
            <person name="Tong C."/>
            <person name="Samans B."/>
            <person name="Correa M."/>
            <person name="Da Silva C."/>
            <person name="Just J."/>
            <person name="Falentin C."/>
            <person name="Koh C.S."/>
            <person name="Le Clainche I."/>
            <person name="Bernard M."/>
            <person name="Bento P."/>
            <person name="Noel B."/>
            <person name="Labadie K."/>
            <person name="Alberti A."/>
            <person name="Charles M."/>
            <person name="Arnaud D."/>
            <person name="Guo H."/>
            <person name="Daviaud C."/>
            <person name="Alamery S."/>
            <person name="Jabbari K."/>
            <person name="Zhao M."/>
            <person name="Edger P.P."/>
            <person name="Chelaifa H."/>
            <person name="Tack D."/>
            <person name="Lassalle G."/>
            <person name="Mestiri I."/>
            <person name="Schnel N."/>
            <person name="Le Paslier M.C."/>
            <person name="Fan G."/>
            <person name="Renault V."/>
            <person name="Bayer P.E."/>
            <person name="Golicz A.A."/>
            <person name="Manoli S."/>
            <person name="Lee T.H."/>
            <person name="Thi V.H."/>
            <person name="Chalabi S."/>
            <person name="Hu Q."/>
            <person name="Fan C."/>
            <person name="Tollenaere R."/>
            <person name="Lu Y."/>
            <person name="Battail C."/>
            <person name="Shen J."/>
            <person name="Sidebottom C.H."/>
            <person name="Wang X."/>
            <person name="Canaguier A."/>
            <person name="Chauveau A."/>
            <person name="Berard A."/>
            <person name="Deniot G."/>
            <person name="Guan M."/>
            <person name="Liu Z."/>
            <person name="Sun F."/>
            <person name="Lim Y.P."/>
            <person name="Lyons E."/>
            <person name="Town C.D."/>
            <person name="Bancroft I."/>
            <person name="Wang X."/>
            <person name="Meng J."/>
            <person name="Ma J."/>
            <person name="Pires J.C."/>
            <person name="King G.J."/>
            <person name="Brunel D."/>
            <person name="Delourme R."/>
            <person name="Renard M."/>
            <person name="Aury J.M."/>
            <person name="Adams K.L."/>
            <person name="Batley J."/>
            <person name="Snowdon R.J."/>
            <person name="Tost J."/>
            <person name="Edwards D."/>
            <person name="Zhou Y."/>
            <person name="Hua W."/>
            <person name="Sharpe A.G."/>
            <person name="Paterson A.H."/>
            <person name="Guan C."/>
            <person name="Wincker P."/>
        </authorList>
    </citation>
    <scope>NUCLEOTIDE SEQUENCE [LARGE SCALE GENOMIC DNA]</scope>
    <source>
        <strain evidence="2">cv. Darmor-bzh</strain>
    </source>
</reference>
<dbReference type="Proteomes" id="UP000028999">
    <property type="component" value="Unassembled WGS sequence"/>
</dbReference>
<dbReference type="PaxDb" id="3708-A0A078HM97"/>
<protein>
    <submittedName>
        <fullName evidence="1">BnaC05g11340D protein</fullName>
    </submittedName>
</protein>
<evidence type="ECO:0000313" key="2">
    <source>
        <dbReference type="Proteomes" id="UP000028999"/>
    </source>
</evidence>
<accession>A0A078HM97</accession>
<organism evidence="1 2">
    <name type="scientific">Brassica napus</name>
    <name type="common">Rape</name>
    <dbReference type="NCBI Taxonomy" id="3708"/>
    <lineage>
        <taxon>Eukaryota</taxon>
        <taxon>Viridiplantae</taxon>
        <taxon>Streptophyta</taxon>
        <taxon>Embryophyta</taxon>
        <taxon>Tracheophyta</taxon>
        <taxon>Spermatophyta</taxon>
        <taxon>Magnoliopsida</taxon>
        <taxon>eudicotyledons</taxon>
        <taxon>Gunneridae</taxon>
        <taxon>Pentapetalae</taxon>
        <taxon>rosids</taxon>
        <taxon>malvids</taxon>
        <taxon>Brassicales</taxon>
        <taxon>Brassicaceae</taxon>
        <taxon>Brassiceae</taxon>
        <taxon>Brassica</taxon>
    </lineage>
</organism>
<gene>
    <name evidence="1" type="primary">BnaC05g11340D</name>
    <name evidence="1" type="ORF">GSBRNA2T00068165001</name>
</gene>
<evidence type="ECO:0000313" key="1">
    <source>
        <dbReference type="EMBL" id="CDY39605.1"/>
    </source>
</evidence>
<proteinExistence type="predicted"/>
<name>A0A078HM97_BRANA</name>
<keyword evidence="2" id="KW-1185">Reference proteome</keyword>
<dbReference type="EMBL" id="LK032453">
    <property type="protein sequence ID" value="CDY39605.1"/>
    <property type="molecule type" value="Genomic_DNA"/>
</dbReference>
<sequence>MKVVGEQVSIDAGQSSTEAREAQFLLDLPQ</sequence>
<dbReference type="AlphaFoldDB" id="A0A078HM97"/>
<dbReference type="Gramene" id="CDY39605">
    <property type="protein sequence ID" value="CDY39605"/>
    <property type="gene ID" value="GSBRNA2T00068165001"/>
</dbReference>